<organism evidence="1">
    <name type="scientific">Singulisphaera sp. Ch08</name>
    <dbReference type="NCBI Taxonomy" id="3120278"/>
    <lineage>
        <taxon>Bacteria</taxon>
        <taxon>Pseudomonadati</taxon>
        <taxon>Planctomycetota</taxon>
        <taxon>Planctomycetia</taxon>
        <taxon>Isosphaerales</taxon>
        <taxon>Isosphaeraceae</taxon>
        <taxon>Singulisphaera</taxon>
    </lineage>
</organism>
<protein>
    <recommendedName>
        <fullName evidence="2">Transposase</fullName>
    </recommendedName>
</protein>
<dbReference type="RefSeq" id="WP_406698701.1">
    <property type="nucleotide sequence ID" value="NZ_CP155447.1"/>
</dbReference>
<dbReference type="EMBL" id="CP155447">
    <property type="protein sequence ID" value="XBH05850.1"/>
    <property type="molecule type" value="Genomic_DNA"/>
</dbReference>
<proteinExistence type="predicted"/>
<evidence type="ECO:0000313" key="1">
    <source>
        <dbReference type="EMBL" id="XBH05850.1"/>
    </source>
</evidence>
<reference evidence="1" key="1">
    <citation type="submission" date="2024-05" db="EMBL/GenBank/DDBJ databases">
        <title>Planctomycetes of the genus Singulisphaera possess chitinolytic capabilities.</title>
        <authorList>
            <person name="Ivanova A."/>
        </authorList>
    </citation>
    <scope>NUCLEOTIDE SEQUENCE</scope>
    <source>
        <strain evidence="1">Ch08T</strain>
    </source>
</reference>
<accession>A0AAU7CL21</accession>
<evidence type="ECO:0008006" key="2">
    <source>
        <dbReference type="Google" id="ProtNLM"/>
    </source>
</evidence>
<gene>
    <name evidence="1" type="ORF">V5E97_07420</name>
</gene>
<dbReference type="AlphaFoldDB" id="A0AAU7CL21"/>
<sequence>MVAHQVAEFVSQQVCCPDCGRPRLRKGRHQLFYRTLFGKLRLGSQSQPRRRLRSPRFVLVSYKEPDMSWPWPANLSL</sequence>
<name>A0AAU7CL21_9BACT</name>